<reference evidence="1 2" key="1">
    <citation type="journal article" date="2024" name="IMA Fungus">
        <title>IMA Genome - F19 : A genome assembly and annotation guide to empower mycologists, including annotated draft genome sequences of Ceratocystis pirilliformis, Diaporthe australafricana, Fusarium ophioides, Paecilomyces lecythidis, and Sporothrix stenoceras.</title>
        <authorList>
            <person name="Aylward J."/>
            <person name="Wilson A.M."/>
            <person name="Visagie C.M."/>
            <person name="Spraker J."/>
            <person name="Barnes I."/>
            <person name="Buitendag C."/>
            <person name="Ceriani C."/>
            <person name="Del Mar Angel L."/>
            <person name="du Plessis D."/>
            <person name="Fuchs T."/>
            <person name="Gasser K."/>
            <person name="Kramer D."/>
            <person name="Li W."/>
            <person name="Munsamy K."/>
            <person name="Piso A."/>
            <person name="Price J.L."/>
            <person name="Sonnekus B."/>
            <person name="Thomas C."/>
            <person name="van der Nest A."/>
            <person name="van Dijk A."/>
            <person name="van Heerden A."/>
            <person name="van Vuuren N."/>
            <person name="Yilmaz N."/>
            <person name="Duong T.A."/>
            <person name="van der Merwe N.A."/>
            <person name="Wingfield M.J."/>
            <person name="Wingfield B.D."/>
        </authorList>
    </citation>
    <scope>NUCLEOTIDE SEQUENCE [LARGE SCALE GENOMIC DNA]</scope>
    <source>
        <strain evidence="1 2">CMW 5346</strain>
    </source>
</reference>
<evidence type="ECO:0000313" key="2">
    <source>
        <dbReference type="Proteomes" id="UP001583186"/>
    </source>
</evidence>
<dbReference type="EMBL" id="JAWCUI010000019">
    <property type="protein sequence ID" value="KAL1897476.1"/>
    <property type="molecule type" value="Genomic_DNA"/>
</dbReference>
<protein>
    <submittedName>
        <fullName evidence="1">Uncharacterized protein</fullName>
    </submittedName>
</protein>
<keyword evidence="2" id="KW-1185">Reference proteome</keyword>
<comment type="caution">
    <text evidence="1">The sequence shown here is derived from an EMBL/GenBank/DDBJ whole genome shotgun (WGS) entry which is preliminary data.</text>
</comment>
<dbReference type="Proteomes" id="UP001583186">
    <property type="component" value="Unassembled WGS sequence"/>
</dbReference>
<organism evidence="1 2">
    <name type="scientific">Sporothrix stenoceras</name>
    <dbReference type="NCBI Taxonomy" id="5173"/>
    <lineage>
        <taxon>Eukaryota</taxon>
        <taxon>Fungi</taxon>
        <taxon>Dikarya</taxon>
        <taxon>Ascomycota</taxon>
        <taxon>Pezizomycotina</taxon>
        <taxon>Sordariomycetes</taxon>
        <taxon>Sordariomycetidae</taxon>
        <taxon>Ophiostomatales</taxon>
        <taxon>Ophiostomataceae</taxon>
        <taxon>Sporothrix</taxon>
    </lineage>
</organism>
<sequence length="70" mass="7821">MASPIAEGLLDNNAENIAIYVKNFYNRSSGFIDLLKADGVYGYYMDHILAPGAMMTMLNDYRARIRAALD</sequence>
<proteinExistence type="predicted"/>
<evidence type="ECO:0000313" key="1">
    <source>
        <dbReference type="EMBL" id="KAL1897476.1"/>
    </source>
</evidence>
<accession>A0ABR3ZBP4</accession>
<feature type="non-terminal residue" evidence="1">
    <location>
        <position position="70"/>
    </location>
</feature>
<gene>
    <name evidence="1" type="ORF">Sste5346_004214</name>
</gene>
<name>A0ABR3ZBP4_9PEZI</name>